<feature type="domain" description="D-isomer specific 2-hydroxyacid dehydrogenase NAD-binding" evidence="6">
    <location>
        <begin position="109"/>
        <end position="295"/>
    </location>
</feature>
<evidence type="ECO:0000256" key="3">
    <source>
        <dbReference type="ARBA" id="ARBA00023027"/>
    </source>
</evidence>
<comment type="similarity">
    <text evidence="1 4">Belongs to the D-isomer specific 2-hydroxyacid dehydrogenase family.</text>
</comment>
<dbReference type="GO" id="GO:0008720">
    <property type="term" value="F:D-lactate dehydrogenase (NAD+) activity"/>
    <property type="evidence" value="ECO:0007669"/>
    <property type="project" value="TreeGrafter"/>
</dbReference>
<dbReference type="PROSITE" id="PS00065">
    <property type="entry name" value="D_2_HYDROXYACID_DH_1"/>
    <property type="match status" value="1"/>
</dbReference>
<dbReference type="Gene3D" id="3.40.50.720">
    <property type="entry name" value="NAD(P)-binding Rossmann-like Domain"/>
    <property type="match status" value="2"/>
</dbReference>
<dbReference type="PROSITE" id="PS00670">
    <property type="entry name" value="D_2_HYDROXYACID_DH_2"/>
    <property type="match status" value="1"/>
</dbReference>
<dbReference type="EMBL" id="DVHA01000255">
    <property type="protein sequence ID" value="HIR61481.1"/>
    <property type="molecule type" value="Genomic_DNA"/>
</dbReference>
<dbReference type="PANTHER" id="PTHR43026">
    <property type="entry name" value="2-HYDROXYACID DEHYDROGENASE HOMOLOG 1-RELATED"/>
    <property type="match status" value="1"/>
</dbReference>
<evidence type="ECO:0000256" key="4">
    <source>
        <dbReference type="RuleBase" id="RU003719"/>
    </source>
</evidence>
<dbReference type="CDD" id="cd12185">
    <property type="entry name" value="HGDH_LDH_like"/>
    <property type="match status" value="1"/>
</dbReference>
<dbReference type="SUPFAM" id="SSF51735">
    <property type="entry name" value="NAD(P)-binding Rossmann-fold domains"/>
    <property type="match status" value="1"/>
</dbReference>
<proteinExistence type="inferred from homology"/>
<evidence type="ECO:0000256" key="1">
    <source>
        <dbReference type="ARBA" id="ARBA00005854"/>
    </source>
</evidence>
<feature type="domain" description="D-isomer specific 2-hydroxyacid dehydrogenase catalytic" evidence="5">
    <location>
        <begin position="9"/>
        <end position="322"/>
    </location>
</feature>
<dbReference type="GO" id="GO:0051287">
    <property type="term" value="F:NAD binding"/>
    <property type="evidence" value="ECO:0007669"/>
    <property type="project" value="InterPro"/>
</dbReference>
<dbReference type="InterPro" id="IPR029753">
    <property type="entry name" value="D-isomer_DH_CS"/>
</dbReference>
<dbReference type="InterPro" id="IPR036291">
    <property type="entry name" value="NAD(P)-bd_dom_sf"/>
</dbReference>
<dbReference type="InterPro" id="IPR058205">
    <property type="entry name" value="D-LDH-like"/>
</dbReference>
<evidence type="ECO:0000313" key="8">
    <source>
        <dbReference type="Proteomes" id="UP000824241"/>
    </source>
</evidence>
<dbReference type="PROSITE" id="PS00671">
    <property type="entry name" value="D_2_HYDROXYACID_DH_3"/>
    <property type="match status" value="1"/>
</dbReference>
<dbReference type="PANTHER" id="PTHR43026:SF1">
    <property type="entry name" value="2-HYDROXYACID DEHYDROGENASE HOMOLOG 1-RELATED"/>
    <property type="match status" value="1"/>
</dbReference>
<dbReference type="Pfam" id="PF00389">
    <property type="entry name" value="2-Hacid_dh"/>
    <property type="match status" value="1"/>
</dbReference>
<dbReference type="AlphaFoldDB" id="A0A9D1DYQ4"/>
<sequence length="327" mass="36364">MKFAVYEVREDEKKMLNTLAERHHLELALTAGPLTPETLSLAEGAQGISTLGQSHMNREMFKAVAEMGIHAYSTRCIGVNHVDLKAAKEFGVSVSNASYSPHGVADYTVMLMLMLLRRYKPALWRQQVNDYSLGGLMGRELCHMTVGVVGTGRIGLTVMQNLSGFGCEMLCYDVKENPEAAKLGRYVSLTELYNKSDIITLHTPLLDSTRFMIGEEAIAQMKPDALLVNCARGELMDIRAVIQAIENERIGGVALDVFADEDGIYHHDRRTDIIKNRDMAYLRQFPNVIMTQHMAFYTAEAVDSMVACGIESLLAFNEGKSYPCQIV</sequence>
<keyword evidence="3" id="KW-0520">NAD</keyword>
<keyword evidence="2 4" id="KW-0560">Oxidoreductase</keyword>
<dbReference type="InterPro" id="IPR029752">
    <property type="entry name" value="D-isomer_DH_CS1"/>
</dbReference>
<accession>A0A9D1DYQ4</accession>
<gene>
    <name evidence="7" type="ORF">IAB37_07915</name>
</gene>
<dbReference type="InterPro" id="IPR006139">
    <property type="entry name" value="D-isomer_2_OHA_DH_cat_dom"/>
</dbReference>
<name>A0A9D1DYQ4_9FIRM</name>
<evidence type="ECO:0000259" key="6">
    <source>
        <dbReference type="Pfam" id="PF02826"/>
    </source>
</evidence>
<organism evidence="7 8">
    <name type="scientific">Candidatus Faecivivens stercoravium</name>
    <dbReference type="NCBI Taxonomy" id="2840803"/>
    <lineage>
        <taxon>Bacteria</taxon>
        <taxon>Bacillati</taxon>
        <taxon>Bacillota</taxon>
        <taxon>Clostridia</taxon>
        <taxon>Eubacteriales</taxon>
        <taxon>Oscillospiraceae</taxon>
        <taxon>Oscillospiraceae incertae sedis</taxon>
        <taxon>Candidatus Faecivivens</taxon>
    </lineage>
</organism>
<reference evidence="7" key="2">
    <citation type="journal article" date="2021" name="PeerJ">
        <title>Extensive microbial diversity within the chicken gut microbiome revealed by metagenomics and culture.</title>
        <authorList>
            <person name="Gilroy R."/>
            <person name="Ravi A."/>
            <person name="Getino M."/>
            <person name="Pursley I."/>
            <person name="Horton D.L."/>
            <person name="Alikhan N.F."/>
            <person name="Baker D."/>
            <person name="Gharbi K."/>
            <person name="Hall N."/>
            <person name="Watson M."/>
            <person name="Adriaenssens E.M."/>
            <person name="Foster-Nyarko E."/>
            <person name="Jarju S."/>
            <person name="Secka A."/>
            <person name="Antonio M."/>
            <person name="Oren A."/>
            <person name="Chaudhuri R.R."/>
            <person name="La Ragione R."/>
            <person name="Hildebrand F."/>
            <person name="Pallen M.J."/>
        </authorList>
    </citation>
    <scope>NUCLEOTIDE SEQUENCE</scope>
    <source>
        <strain evidence="7">CHK189-12415</strain>
    </source>
</reference>
<evidence type="ECO:0000259" key="5">
    <source>
        <dbReference type="Pfam" id="PF00389"/>
    </source>
</evidence>
<dbReference type="Proteomes" id="UP000824241">
    <property type="component" value="Unassembled WGS sequence"/>
</dbReference>
<evidence type="ECO:0000256" key="2">
    <source>
        <dbReference type="ARBA" id="ARBA00023002"/>
    </source>
</evidence>
<protein>
    <submittedName>
        <fullName evidence="7">Lactate dehydrogenase</fullName>
    </submittedName>
</protein>
<evidence type="ECO:0000313" key="7">
    <source>
        <dbReference type="EMBL" id="HIR61481.1"/>
    </source>
</evidence>
<dbReference type="Pfam" id="PF02826">
    <property type="entry name" value="2-Hacid_dh_C"/>
    <property type="match status" value="1"/>
</dbReference>
<dbReference type="InterPro" id="IPR006140">
    <property type="entry name" value="D-isomer_DH_NAD-bd"/>
</dbReference>
<comment type="caution">
    <text evidence="7">The sequence shown here is derived from an EMBL/GenBank/DDBJ whole genome shotgun (WGS) entry which is preliminary data.</text>
</comment>
<reference evidence="7" key="1">
    <citation type="submission" date="2020-10" db="EMBL/GenBank/DDBJ databases">
        <authorList>
            <person name="Gilroy R."/>
        </authorList>
    </citation>
    <scope>NUCLEOTIDE SEQUENCE</scope>
    <source>
        <strain evidence="7">CHK189-12415</strain>
    </source>
</reference>
<dbReference type="SUPFAM" id="SSF52283">
    <property type="entry name" value="Formate/glycerate dehydrogenase catalytic domain-like"/>
    <property type="match status" value="1"/>
</dbReference>